<dbReference type="AlphaFoldDB" id="A0A6G1LJV0"/>
<dbReference type="EMBL" id="ML995813">
    <property type="protein sequence ID" value="KAF2772849.1"/>
    <property type="molecule type" value="Genomic_DNA"/>
</dbReference>
<proteinExistence type="predicted"/>
<accession>A0A6G1LJV0</accession>
<name>A0A6G1LJV0_9PEZI</name>
<protein>
    <recommendedName>
        <fullName evidence="3">RNI-like protein</fullName>
    </recommendedName>
</protein>
<dbReference type="PANTHER" id="PTHR38926">
    <property type="entry name" value="F-BOX DOMAIN CONTAINING PROTEIN, EXPRESSED"/>
    <property type="match status" value="1"/>
</dbReference>
<gene>
    <name evidence="1" type="ORF">EJ03DRAFT_171631</name>
</gene>
<dbReference type="Gene3D" id="3.80.10.10">
    <property type="entry name" value="Ribonuclease Inhibitor"/>
    <property type="match status" value="1"/>
</dbReference>
<dbReference type="OrthoDB" id="10028886at2759"/>
<dbReference type="PANTHER" id="PTHR38926:SF72">
    <property type="entry name" value="IM:7136021-RELATED"/>
    <property type="match status" value="1"/>
</dbReference>
<evidence type="ECO:0008006" key="3">
    <source>
        <dbReference type="Google" id="ProtNLM"/>
    </source>
</evidence>
<evidence type="ECO:0000313" key="1">
    <source>
        <dbReference type="EMBL" id="KAF2772849.1"/>
    </source>
</evidence>
<dbReference type="Proteomes" id="UP000799436">
    <property type="component" value="Unassembled WGS sequence"/>
</dbReference>
<evidence type="ECO:0000313" key="2">
    <source>
        <dbReference type="Proteomes" id="UP000799436"/>
    </source>
</evidence>
<keyword evidence="2" id="KW-1185">Reference proteome</keyword>
<sequence length="570" mass="63641">MASSGMEALPHDLWHLVAAELAASARASADQEAARPYFAALYNGILSGKFLANAFITALYRICFINQSPVGAGGSESITFAEQDIMVMKWSILWRAIIMSALGKTLYPYARHLRVLDLRDLSLLIERLDEGKFKGKVAKQFFAGDLKRFHHVATTGKWRIGRLESKQILMEIGDTMTNSASLIEGISEPSTIDIMSSKLATWIPRLQHLRELELGDAKALGNEIHRNLFHAHCPQLSIIRIFQSTDHEADHSLGLFISGMPPNTLTHFENLSTTHIGPETCLALNSHGKSLASLKVALEEEGILALALLQDCTNLETLHVSALRPSVDLKATQNDTFLEMLDWLGRCNELRDVSFTNVLSAPDLLLPVLQNDNVKLKSLQVDAKEGSLYVVNDHHDFHRSLAKQTALESLHLRADPDPISRDDLEILIESLERLTNIRELNLYRISDYFSDQHIIRLARCMRLLRILYVGGYGITDAVLPDLAGLKYLKSLTLAGITTFTVEGLLDFVARLESGNRDLQMSVDMADPQSMIPDESQDLIREAIVSKVNGRFEYQLLRDPNMPEFSDSDSD</sequence>
<dbReference type="SUPFAM" id="SSF52047">
    <property type="entry name" value="RNI-like"/>
    <property type="match status" value="1"/>
</dbReference>
<dbReference type="InterPro" id="IPR032675">
    <property type="entry name" value="LRR_dom_sf"/>
</dbReference>
<reference evidence="1" key="1">
    <citation type="journal article" date="2020" name="Stud. Mycol.">
        <title>101 Dothideomycetes genomes: a test case for predicting lifestyles and emergence of pathogens.</title>
        <authorList>
            <person name="Haridas S."/>
            <person name="Albert R."/>
            <person name="Binder M."/>
            <person name="Bloem J."/>
            <person name="Labutti K."/>
            <person name="Salamov A."/>
            <person name="Andreopoulos B."/>
            <person name="Baker S."/>
            <person name="Barry K."/>
            <person name="Bills G."/>
            <person name="Bluhm B."/>
            <person name="Cannon C."/>
            <person name="Castanera R."/>
            <person name="Culley D."/>
            <person name="Daum C."/>
            <person name="Ezra D."/>
            <person name="Gonzalez J."/>
            <person name="Henrissat B."/>
            <person name="Kuo A."/>
            <person name="Liang C."/>
            <person name="Lipzen A."/>
            <person name="Lutzoni F."/>
            <person name="Magnuson J."/>
            <person name="Mondo S."/>
            <person name="Nolan M."/>
            <person name="Ohm R."/>
            <person name="Pangilinan J."/>
            <person name="Park H.-J."/>
            <person name="Ramirez L."/>
            <person name="Alfaro M."/>
            <person name="Sun H."/>
            <person name="Tritt A."/>
            <person name="Yoshinaga Y."/>
            <person name="Zwiers L.-H."/>
            <person name="Turgeon B."/>
            <person name="Goodwin S."/>
            <person name="Spatafora J."/>
            <person name="Crous P."/>
            <person name="Grigoriev I."/>
        </authorList>
    </citation>
    <scope>NUCLEOTIDE SEQUENCE</scope>
    <source>
        <strain evidence="1">CBS 116005</strain>
    </source>
</reference>
<organism evidence="1 2">
    <name type="scientific">Teratosphaeria nubilosa</name>
    <dbReference type="NCBI Taxonomy" id="161662"/>
    <lineage>
        <taxon>Eukaryota</taxon>
        <taxon>Fungi</taxon>
        <taxon>Dikarya</taxon>
        <taxon>Ascomycota</taxon>
        <taxon>Pezizomycotina</taxon>
        <taxon>Dothideomycetes</taxon>
        <taxon>Dothideomycetidae</taxon>
        <taxon>Mycosphaerellales</taxon>
        <taxon>Teratosphaeriaceae</taxon>
        <taxon>Teratosphaeria</taxon>
    </lineage>
</organism>